<dbReference type="InterPro" id="IPR000209">
    <property type="entry name" value="Peptidase_S8/S53_dom"/>
</dbReference>
<dbReference type="Pfam" id="PF00082">
    <property type="entry name" value="Peptidase_S8"/>
    <property type="match status" value="1"/>
</dbReference>
<evidence type="ECO:0000256" key="4">
    <source>
        <dbReference type="ARBA" id="ARBA00022825"/>
    </source>
</evidence>
<protein>
    <recommendedName>
        <fullName evidence="6">Peptidase S8/S53 domain-containing protein</fullName>
    </recommendedName>
</protein>
<gene>
    <name evidence="7" type="ORF">K7432_008577</name>
</gene>
<dbReference type="PANTHER" id="PTHR43806">
    <property type="entry name" value="PEPTIDASE S8"/>
    <property type="match status" value="1"/>
</dbReference>
<comment type="similarity">
    <text evidence="1 5">Belongs to the peptidase S8 family.</text>
</comment>
<accession>A0ABR2WRP1</accession>
<keyword evidence="4" id="KW-0720">Serine protease</keyword>
<evidence type="ECO:0000256" key="5">
    <source>
        <dbReference type="PROSITE-ProRule" id="PRU01240"/>
    </source>
</evidence>
<feature type="domain" description="Peptidase S8/S53" evidence="6">
    <location>
        <begin position="1"/>
        <end position="65"/>
    </location>
</feature>
<comment type="caution">
    <text evidence="5">Lacks conserved residue(s) required for the propagation of feature annotation.</text>
</comment>
<evidence type="ECO:0000256" key="2">
    <source>
        <dbReference type="ARBA" id="ARBA00022670"/>
    </source>
</evidence>
<keyword evidence="3" id="KW-0378">Hydrolase</keyword>
<evidence type="ECO:0000256" key="1">
    <source>
        <dbReference type="ARBA" id="ARBA00011073"/>
    </source>
</evidence>
<comment type="caution">
    <text evidence="7">The sequence shown here is derived from an EMBL/GenBank/DDBJ whole genome shotgun (WGS) entry which is preliminary data.</text>
</comment>
<keyword evidence="8" id="KW-1185">Reference proteome</keyword>
<keyword evidence="2" id="KW-0645">Protease</keyword>
<dbReference type="Proteomes" id="UP001479436">
    <property type="component" value="Unassembled WGS sequence"/>
</dbReference>
<evidence type="ECO:0000313" key="8">
    <source>
        <dbReference type="Proteomes" id="UP001479436"/>
    </source>
</evidence>
<evidence type="ECO:0000313" key="7">
    <source>
        <dbReference type="EMBL" id="KAK9764154.1"/>
    </source>
</evidence>
<dbReference type="InterPro" id="IPR050131">
    <property type="entry name" value="Peptidase_S8_subtilisin-like"/>
</dbReference>
<dbReference type="EMBL" id="JASJQH010000483">
    <property type="protein sequence ID" value="KAK9764154.1"/>
    <property type="molecule type" value="Genomic_DNA"/>
</dbReference>
<dbReference type="Gene3D" id="3.40.50.200">
    <property type="entry name" value="Peptidase S8/S53 domain"/>
    <property type="match status" value="1"/>
</dbReference>
<evidence type="ECO:0000256" key="3">
    <source>
        <dbReference type="ARBA" id="ARBA00022801"/>
    </source>
</evidence>
<sequence>MSLGGGDSESLNQAVNAAVQAGVTFIVAAGNESQDACNVSSANAASAFAVGATTDSDTAASFSNFVLNDTTILQKFLQSGI</sequence>
<organism evidence="7 8">
    <name type="scientific">Basidiobolus ranarum</name>
    <dbReference type="NCBI Taxonomy" id="34480"/>
    <lineage>
        <taxon>Eukaryota</taxon>
        <taxon>Fungi</taxon>
        <taxon>Fungi incertae sedis</taxon>
        <taxon>Zoopagomycota</taxon>
        <taxon>Entomophthoromycotina</taxon>
        <taxon>Basidiobolomycetes</taxon>
        <taxon>Basidiobolales</taxon>
        <taxon>Basidiobolaceae</taxon>
        <taxon>Basidiobolus</taxon>
    </lineage>
</organism>
<dbReference type="InterPro" id="IPR036852">
    <property type="entry name" value="Peptidase_S8/S53_dom_sf"/>
</dbReference>
<dbReference type="SUPFAM" id="SSF52743">
    <property type="entry name" value="Subtilisin-like"/>
    <property type="match status" value="1"/>
</dbReference>
<dbReference type="PROSITE" id="PS51892">
    <property type="entry name" value="SUBTILASE"/>
    <property type="match status" value="1"/>
</dbReference>
<name>A0ABR2WRP1_9FUNG</name>
<dbReference type="PANTHER" id="PTHR43806:SF11">
    <property type="entry name" value="CEREVISIN-RELATED"/>
    <property type="match status" value="1"/>
</dbReference>
<reference evidence="7 8" key="1">
    <citation type="submission" date="2023-04" db="EMBL/GenBank/DDBJ databases">
        <title>Genome of Basidiobolus ranarum AG-B5.</title>
        <authorList>
            <person name="Stajich J.E."/>
            <person name="Carter-House D."/>
            <person name="Gryganskyi A."/>
        </authorList>
    </citation>
    <scope>NUCLEOTIDE SEQUENCE [LARGE SCALE GENOMIC DNA]</scope>
    <source>
        <strain evidence="7 8">AG-B5</strain>
    </source>
</reference>
<proteinExistence type="inferred from homology"/>
<evidence type="ECO:0000259" key="6">
    <source>
        <dbReference type="Pfam" id="PF00082"/>
    </source>
</evidence>